<dbReference type="InterPro" id="IPR021762">
    <property type="entry name" value="DUF3325"/>
</dbReference>
<proteinExistence type="predicted"/>
<dbReference type="RefSeq" id="WP_239797653.1">
    <property type="nucleotide sequence ID" value="NZ_OU912926.1"/>
</dbReference>
<dbReference type="Proteomes" id="UP000839052">
    <property type="component" value="Chromosome"/>
</dbReference>
<keyword evidence="1" id="KW-1133">Transmembrane helix</keyword>
<evidence type="ECO:0008006" key="4">
    <source>
        <dbReference type="Google" id="ProtNLM"/>
    </source>
</evidence>
<dbReference type="Pfam" id="PF11804">
    <property type="entry name" value="DUF3325"/>
    <property type="match status" value="1"/>
</dbReference>
<feature type="transmembrane region" description="Helical" evidence="1">
    <location>
        <begin position="43"/>
        <end position="63"/>
    </location>
</feature>
<dbReference type="EMBL" id="OU912926">
    <property type="protein sequence ID" value="CAG9933949.1"/>
    <property type="molecule type" value="Genomic_DNA"/>
</dbReference>
<accession>A0ABN8AS32</accession>
<reference evidence="2 3" key="1">
    <citation type="submission" date="2021-10" db="EMBL/GenBank/DDBJ databases">
        <authorList>
            <person name="Koch H."/>
        </authorList>
    </citation>
    <scope>NUCLEOTIDE SEQUENCE [LARGE SCALE GENOMIC DNA]</scope>
    <source>
        <strain evidence="2">6680</strain>
    </source>
</reference>
<keyword evidence="3" id="KW-1185">Reference proteome</keyword>
<name>A0ABN8AS32_9PROT</name>
<evidence type="ECO:0000313" key="3">
    <source>
        <dbReference type="Proteomes" id="UP000839052"/>
    </source>
</evidence>
<organism evidence="2 3">
    <name type="scientific">Candidatus Nitrotoga arctica</name>
    <dbReference type="NCBI Taxonomy" id="453162"/>
    <lineage>
        <taxon>Bacteria</taxon>
        <taxon>Pseudomonadati</taxon>
        <taxon>Pseudomonadota</taxon>
        <taxon>Betaproteobacteria</taxon>
        <taxon>Nitrosomonadales</taxon>
        <taxon>Gallionellaceae</taxon>
        <taxon>Candidatus Nitrotoga</taxon>
    </lineage>
</organism>
<keyword evidence="1" id="KW-0472">Membrane</keyword>
<gene>
    <name evidence="2" type="ORF">NTG6680_2700</name>
</gene>
<sequence>MIEVALLCLAALGSYCGFALLALAQERHWYAVSGSTSTARIDSASLSIGGAALQALSIALVLFGQGPSFGMVLALVMLPTAAMALAFTLSWRSAWLRPLARLLRRRRRRGALAESGSQCAR</sequence>
<evidence type="ECO:0000256" key="1">
    <source>
        <dbReference type="SAM" id="Phobius"/>
    </source>
</evidence>
<protein>
    <recommendedName>
        <fullName evidence="4">DUF3325 domain-containing protein</fullName>
    </recommendedName>
</protein>
<keyword evidence="1" id="KW-0812">Transmembrane</keyword>
<feature type="transmembrane region" description="Helical" evidence="1">
    <location>
        <begin position="70"/>
        <end position="91"/>
    </location>
</feature>
<evidence type="ECO:0000313" key="2">
    <source>
        <dbReference type="EMBL" id="CAG9933949.1"/>
    </source>
</evidence>